<dbReference type="PANTHER" id="PTHR43355:SF2">
    <property type="entry name" value="FLAVIN REDUCTASE (NADPH)"/>
    <property type="match status" value="1"/>
</dbReference>
<dbReference type="CDD" id="cd05244">
    <property type="entry name" value="BVR-B_like_SDR_a"/>
    <property type="match status" value="1"/>
</dbReference>
<dbReference type="OrthoDB" id="9785372at2"/>
<dbReference type="EMBL" id="CP042434">
    <property type="protein sequence ID" value="QEC71244.1"/>
    <property type="molecule type" value="Genomic_DNA"/>
</dbReference>
<dbReference type="InterPro" id="IPR051606">
    <property type="entry name" value="Polyketide_Oxido-like"/>
</dbReference>
<sequence>MKVVIIGATGFVGKAIVKEASKRGHSITAVARDTSKVDTLAGVKAVAADVYNTQELTNVLKGNDAVISAFNPGWKNPEIYSDFLKGSDAIQSATKASSVKRLLVIGGAGSLFIDGKQLVDSPEFPGEWKAGATAARDYLTSLQKEKQLDWTFLSPAIELVPGSRTGEFRLGLENPVFDPEGKSKISVEDLAVAVINEIENPQHIQKRFTLGY</sequence>
<dbReference type="SUPFAM" id="SSF51735">
    <property type="entry name" value="NAD(P)-binding Rossmann-fold domains"/>
    <property type="match status" value="1"/>
</dbReference>
<dbReference type="RefSeq" id="WP_146780518.1">
    <property type="nucleotide sequence ID" value="NZ_CP042434.1"/>
</dbReference>
<dbReference type="Pfam" id="PF13460">
    <property type="entry name" value="NAD_binding_10"/>
    <property type="match status" value="1"/>
</dbReference>
<dbReference type="Gene3D" id="3.40.50.720">
    <property type="entry name" value="NAD(P)-binding Rossmann-like Domain"/>
    <property type="match status" value="1"/>
</dbReference>
<dbReference type="Proteomes" id="UP000321291">
    <property type="component" value="Chromosome"/>
</dbReference>
<proteinExistence type="predicted"/>
<evidence type="ECO:0000313" key="3">
    <source>
        <dbReference type="Proteomes" id="UP000321291"/>
    </source>
</evidence>
<dbReference type="GO" id="GO:0016646">
    <property type="term" value="F:oxidoreductase activity, acting on the CH-NH group of donors, NAD or NADP as acceptor"/>
    <property type="evidence" value="ECO:0007669"/>
    <property type="project" value="TreeGrafter"/>
</dbReference>
<dbReference type="AlphaFoldDB" id="A0A5B8VI72"/>
<dbReference type="InterPro" id="IPR016040">
    <property type="entry name" value="NAD(P)-bd_dom"/>
</dbReference>
<accession>A0A5B8VI72</accession>
<evidence type="ECO:0000259" key="1">
    <source>
        <dbReference type="Pfam" id="PF13460"/>
    </source>
</evidence>
<dbReference type="PANTHER" id="PTHR43355">
    <property type="entry name" value="FLAVIN REDUCTASE (NADPH)"/>
    <property type="match status" value="1"/>
</dbReference>
<organism evidence="2 3">
    <name type="scientific">Arachidicoccus ginsenosidivorans</name>
    <dbReference type="NCBI Taxonomy" id="496057"/>
    <lineage>
        <taxon>Bacteria</taxon>
        <taxon>Pseudomonadati</taxon>
        <taxon>Bacteroidota</taxon>
        <taxon>Chitinophagia</taxon>
        <taxon>Chitinophagales</taxon>
        <taxon>Chitinophagaceae</taxon>
        <taxon>Arachidicoccus</taxon>
    </lineage>
</organism>
<keyword evidence="3" id="KW-1185">Reference proteome</keyword>
<name>A0A5B8VI72_9BACT</name>
<reference evidence="2 3" key="1">
    <citation type="journal article" date="2017" name="Int. J. Syst. Evol. Microbiol.">
        <title>Arachidicoccus ginsenosidivorans sp. nov., with ginsenoside-converting activity isolated from ginseng cultivating soil.</title>
        <authorList>
            <person name="Siddiqi M.Z."/>
            <person name="Aslam Z."/>
            <person name="Im W.T."/>
        </authorList>
    </citation>
    <scope>NUCLEOTIDE SEQUENCE [LARGE SCALE GENOMIC DNA]</scope>
    <source>
        <strain evidence="2 3">Gsoil 809</strain>
    </source>
</reference>
<gene>
    <name evidence="2" type="ORF">FSB73_05705</name>
</gene>
<protein>
    <submittedName>
        <fullName evidence="2">NAD(P)-dependent oxidoreductase</fullName>
    </submittedName>
</protein>
<feature type="domain" description="NAD(P)-binding" evidence="1">
    <location>
        <begin position="7"/>
        <end position="201"/>
    </location>
</feature>
<dbReference type="KEGG" id="agi:FSB73_05705"/>
<dbReference type="InterPro" id="IPR036291">
    <property type="entry name" value="NAD(P)-bd_dom_sf"/>
</dbReference>
<evidence type="ECO:0000313" key="2">
    <source>
        <dbReference type="EMBL" id="QEC71244.1"/>
    </source>
</evidence>